<reference evidence="1 2" key="1">
    <citation type="submission" date="2016-10" db="EMBL/GenBank/DDBJ databases">
        <authorList>
            <person name="de Groot N.N."/>
        </authorList>
    </citation>
    <scope>NUCLEOTIDE SEQUENCE [LARGE SCALE GENOMIC DNA]</scope>
    <source>
        <strain evidence="1 2">CGMCC 1.8894</strain>
    </source>
</reference>
<dbReference type="STRING" id="564137.SAMN04488238_102433"/>
<dbReference type="EMBL" id="FNOM01000002">
    <property type="protein sequence ID" value="SDW57342.1"/>
    <property type="molecule type" value="Genomic_DNA"/>
</dbReference>
<dbReference type="Gene3D" id="3.40.50.1820">
    <property type="entry name" value="alpha/beta hydrolase"/>
    <property type="match status" value="1"/>
</dbReference>
<accession>A0A1H2UMM6</accession>
<dbReference type="Proteomes" id="UP000198539">
    <property type="component" value="Unassembled WGS sequence"/>
</dbReference>
<protein>
    <recommendedName>
        <fullName evidence="3">Alpha/beta hydrolase family protein</fullName>
    </recommendedName>
</protein>
<name>A0A1H2UMM6_9RHOB</name>
<dbReference type="InterPro" id="IPR029058">
    <property type="entry name" value="AB_hydrolase_fold"/>
</dbReference>
<proteinExistence type="predicted"/>
<organism evidence="1 2">
    <name type="scientific">Roseicitreum antarcticum</name>
    <dbReference type="NCBI Taxonomy" id="564137"/>
    <lineage>
        <taxon>Bacteria</taxon>
        <taxon>Pseudomonadati</taxon>
        <taxon>Pseudomonadota</taxon>
        <taxon>Alphaproteobacteria</taxon>
        <taxon>Rhodobacterales</taxon>
        <taxon>Paracoccaceae</taxon>
        <taxon>Roseicitreum</taxon>
    </lineage>
</organism>
<dbReference type="AlphaFoldDB" id="A0A1H2UMM6"/>
<gene>
    <name evidence="1" type="ORF">SAMN04488238_102433</name>
</gene>
<keyword evidence="2" id="KW-1185">Reference proteome</keyword>
<evidence type="ECO:0000313" key="2">
    <source>
        <dbReference type="Proteomes" id="UP000198539"/>
    </source>
</evidence>
<evidence type="ECO:0008006" key="3">
    <source>
        <dbReference type="Google" id="ProtNLM"/>
    </source>
</evidence>
<sequence length="279" mass="30529">MRVRLAGRTPVGPLPSTFARRVFDGAHLRALLCARGHRRLMVTFDHWVEGKAGWSVAAPSKAFEENGFDQLRIQSLRNDWFINADTPAFERAINQLARRYDRVHALGYSMGGYGAFRFAGALRLNQILAVSPQYSIHPDVVPFEKGYLTEARGFDPVHGAMRADALPALRAQILADGFNPVDLRHAAMIAGVLPGVSVIRLGAGGHPATGVMQEGGRGFTAHRAAMTEGLDASLVRAAHRACRRASPGYWRRLARMAERSGRMGLMAYARGQMGRDGAR</sequence>
<evidence type="ECO:0000313" key="1">
    <source>
        <dbReference type="EMBL" id="SDW57342.1"/>
    </source>
</evidence>
<dbReference type="SUPFAM" id="SSF53474">
    <property type="entry name" value="alpha/beta-Hydrolases"/>
    <property type="match status" value="1"/>
</dbReference>